<gene>
    <name evidence="2" type="primary">BX000999.2</name>
</gene>
<dbReference type="EMBL" id="HADX01004980">
    <property type="protein sequence ID" value="SBP27212.1"/>
    <property type="molecule type" value="Transcribed_RNA"/>
</dbReference>
<accession>A0A1A7Y9P7</accession>
<feature type="non-terminal residue" evidence="2">
    <location>
        <position position="103"/>
    </location>
</feature>
<dbReference type="AlphaFoldDB" id="A0A1A7Y9P7"/>
<name>A0A1A7Y9P7_9TELE</name>
<feature type="region of interest" description="Disordered" evidence="1">
    <location>
        <begin position="1"/>
        <end position="29"/>
    </location>
</feature>
<organism evidence="2">
    <name type="scientific">Iconisemion striatum</name>
    <dbReference type="NCBI Taxonomy" id="60296"/>
    <lineage>
        <taxon>Eukaryota</taxon>
        <taxon>Metazoa</taxon>
        <taxon>Chordata</taxon>
        <taxon>Craniata</taxon>
        <taxon>Vertebrata</taxon>
        <taxon>Euteleostomi</taxon>
        <taxon>Actinopterygii</taxon>
        <taxon>Neopterygii</taxon>
        <taxon>Teleostei</taxon>
        <taxon>Neoteleostei</taxon>
        <taxon>Acanthomorphata</taxon>
        <taxon>Ovalentaria</taxon>
        <taxon>Atherinomorphae</taxon>
        <taxon>Cyprinodontiformes</taxon>
        <taxon>Nothobranchiidae</taxon>
        <taxon>Iconisemion</taxon>
    </lineage>
</organism>
<feature type="compositionally biased region" description="Low complexity" evidence="1">
    <location>
        <begin position="9"/>
        <end position="29"/>
    </location>
</feature>
<feature type="non-terminal residue" evidence="2">
    <location>
        <position position="1"/>
    </location>
</feature>
<proteinExistence type="predicted"/>
<reference evidence="2" key="1">
    <citation type="submission" date="2016-05" db="EMBL/GenBank/DDBJ databases">
        <authorList>
            <person name="Lavstsen T."/>
            <person name="Jespersen J.S."/>
        </authorList>
    </citation>
    <scope>NUCLEOTIDE SEQUENCE</scope>
    <source>
        <tissue evidence="2">Brain</tissue>
    </source>
</reference>
<protein>
    <submittedName>
        <fullName evidence="2">Uncharacterized protein</fullName>
    </submittedName>
</protein>
<evidence type="ECO:0000313" key="2">
    <source>
        <dbReference type="EMBL" id="SBP27212.1"/>
    </source>
</evidence>
<sequence>KSSLNSVVTTGCTSAFSSSASTPTSSHPSGQNDAILFFQSGFSAGKASAAVRRTENTARRICSGECATVFVHQWEHCWRKSIIIMYNRCVVPLFTKAIRRKET</sequence>
<evidence type="ECO:0000256" key="1">
    <source>
        <dbReference type="SAM" id="MobiDB-lite"/>
    </source>
</evidence>
<reference evidence="2" key="2">
    <citation type="submission" date="2016-06" db="EMBL/GenBank/DDBJ databases">
        <title>The genome of a short-lived fish provides insights into sex chromosome evolution and the genetic control of aging.</title>
        <authorList>
            <person name="Reichwald K."/>
            <person name="Felder M."/>
            <person name="Petzold A."/>
            <person name="Koch P."/>
            <person name="Groth M."/>
            <person name="Platzer M."/>
        </authorList>
    </citation>
    <scope>NUCLEOTIDE SEQUENCE</scope>
    <source>
        <tissue evidence="2">Brain</tissue>
    </source>
</reference>